<feature type="transmembrane region" description="Helical" evidence="1">
    <location>
        <begin position="96"/>
        <end position="113"/>
    </location>
</feature>
<dbReference type="EMBL" id="CCXW01000001">
    <property type="protein sequence ID" value="CEG32511.1"/>
    <property type="molecule type" value="Genomic_DNA"/>
</dbReference>
<protein>
    <submittedName>
        <fullName evidence="2">Uncharacterized protein</fullName>
    </submittedName>
</protein>
<feature type="transmembrane region" description="Helical" evidence="1">
    <location>
        <begin position="149"/>
        <end position="166"/>
    </location>
</feature>
<reference evidence="2 3" key="1">
    <citation type="journal article" date="2014" name="Genome Announc.">
        <title>Genome Sequence of Bacillus simplex Strain P558, Isolated from a Human Fecal Sample.</title>
        <authorList>
            <person name="Croce O."/>
            <person name="Hugon P."/>
            <person name="Lagier J.C."/>
            <person name="Bibi F."/>
            <person name="Robert C."/>
            <person name="Azhar E.I."/>
            <person name="Raoult D."/>
            <person name="Fournier P.E."/>
        </authorList>
    </citation>
    <scope>NUCLEOTIDE SEQUENCE [LARGE SCALE GENOMIC DNA]</scope>
    <source>
        <strain evidence="2 3">P558</strain>
    </source>
</reference>
<dbReference type="Proteomes" id="UP000182110">
    <property type="component" value="Unassembled WGS sequence"/>
</dbReference>
<keyword evidence="1" id="KW-0812">Transmembrane</keyword>
<keyword evidence="3" id="KW-1185">Reference proteome</keyword>
<accession>A0AAN2PHQ1</accession>
<dbReference type="AlphaFoldDB" id="A0AAN2PHQ1"/>
<feature type="transmembrane region" description="Helical" evidence="1">
    <location>
        <begin position="65"/>
        <end position="84"/>
    </location>
</feature>
<feature type="transmembrane region" description="Helical" evidence="1">
    <location>
        <begin position="25"/>
        <end position="45"/>
    </location>
</feature>
<gene>
    <name evidence="2" type="ORF">BN1180_02672</name>
</gene>
<feature type="transmembrane region" description="Helical" evidence="1">
    <location>
        <begin position="125"/>
        <end position="143"/>
    </location>
</feature>
<dbReference type="RefSeq" id="WP_048683869.1">
    <property type="nucleotide sequence ID" value="NZ_CCXW01000001.1"/>
</dbReference>
<proteinExistence type="predicted"/>
<keyword evidence="1" id="KW-0472">Membrane</keyword>
<keyword evidence="1" id="KW-1133">Transmembrane helix</keyword>
<evidence type="ECO:0000313" key="2">
    <source>
        <dbReference type="EMBL" id="CEG32511.1"/>
    </source>
</evidence>
<evidence type="ECO:0000313" key="3">
    <source>
        <dbReference type="Proteomes" id="UP000182110"/>
    </source>
</evidence>
<comment type="caution">
    <text evidence="2">The sequence shown here is derived from an EMBL/GenBank/DDBJ whole genome shotgun (WGS) entry which is preliminary data.</text>
</comment>
<organism evidence="2 3">
    <name type="scientific">Peribacillus simplex</name>
    <dbReference type="NCBI Taxonomy" id="1478"/>
    <lineage>
        <taxon>Bacteria</taxon>
        <taxon>Bacillati</taxon>
        <taxon>Bacillota</taxon>
        <taxon>Bacilli</taxon>
        <taxon>Bacillales</taxon>
        <taxon>Bacillaceae</taxon>
        <taxon>Peribacillus</taxon>
    </lineage>
</organism>
<dbReference type="NCBIfam" id="NF041644">
    <property type="entry name" value="CBO0543_fam"/>
    <property type="match status" value="1"/>
</dbReference>
<sequence length="174" mass="21159">MHFVFIALFLLAGIKWGNWRRWRDYYPTILFFIIGDLLYSFLLYYHQLWAYQEIFFGVHILRNDLIISLIIMFLAYPSTIMIYLGRFPQSKRKQSFWIAFWVLLYSSIELINLKYLDLINHYNGWNIWWSVLFNIAMFSILRIHFKKPLLAWGVSIVWILILWNVLNIPIGKIK</sequence>
<evidence type="ECO:0000256" key="1">
    <source>
        <dbReference type="SAM" id="Phobius"/>
    </source>
</evidence>
<name>A0AAN2PHQ1_9BACI</name>
<dbReference type="InterPro" id="IPR048147">
    <property type="entry name" value="CBO0543-like"/>
</dbReference>